<comment type="caution">
    <text evidence="1">The sequence shown here is derived from an EMBL/GenBank/DDBJ whole genome shotgun (WGS) entry which is preliminary data.</text>
</comment>
<organism evidence="1 2">
    <name type="scientific">Durusdinium trenchii</name>
    <dbReference type="NCBI Taxonomy" id="1381693"/>
    <lineage>
        <taxon>Eukaryota</taxon>
        <taxon>Sar</taxon>
        <taxon>Alveolata</taxon>
        <taxon>Dinophyceae</taxon>
        <taxon>Suessiales</taxon>
        <taxon>Symbiodiniaceae</taxon>
        <taxon>Durusdinium</taxon>
    </lineage>
</organism>
<sequence>MCDPHFKTLTWDPSCATLDSKKKRNMEFLTECYTLYRQVFDQPDRKVFPEIPVPTKRQKKDIADSKNLFNRFQVQTSSGFASDSNLIAVPTVSDVGVEKAWASFKVELKTKVYSYWFVWSPPIMMRSVGGRRRAESSFPWCFHVPDTF</sequence>
<keyword evidence="2" id="KW-1185">Reference proteome</keyword>
<dbReference type="Proteomes" id="UP001642484">
    <property type="component" value="Unassembled WGS sequence"/>
</dbReference>
<proteinExistence type="predicted"/>
<gene>
    <name evidence="1" type="ORF">CCMP2556_LOCUS26460</name>
</gene>
<dbReference type="EMBL" id="CAXAMN010018446">
    <property type="protein sequence ID" value="CAK9052457.1"/>
    <property type="molecule type" value="Genomic_DNA"/>
</dbReference>
<reference evidence="1 2" key="1">
    <citation type="submission" date="2024-02" db="EMBL/GenBank/DDBJ databases">
        <authorList>
            <person name="Chen Y."/>
            <person name="Shah S."/>
            <person name="Dougan E. K."/>
            <person name="Thang M."/>
            <person name="Chan C."/>
        </authorList>
    </citation>
    <scope>NUCLEOTIDE SEQUENCE [LARGE SCALE GENOMIC DNA]</scope>
</reference>
<evidence type="ECO:0000313" key="2">
    <source>
        <dbReference type="Proteomes" id="UP001642484"/>
    </source>
</evidence>
<name>A0ABP0MP27_9DINO</name>
<accession>A0ABP0MP27</accession>
<protein>
    <submittedName>
        <fullName evidence="1">Uncharacterized protein</fullName>
    </submittedName>
</protein>
<evidence type="ECO:0000313" key="1">
    <source>
        <dbReference type="EMBL" id="CAK9052457.1"/>
    </source>
</evidence>